<keyword evidence="3" id="KW-1185">Reference proteome</keyword>
<sequence>MIFRPIRTLILMGLVFLAGIVFERYQHSQRCAVAQGVAQDGLCRGLRQ</sequence>
<evidence type="ECO:0000313" key="3">
    <source>
        <dbReference type="Proteomes" id="UP000184191"/>
    </source>
</evidence>
<feature type="transmembrane region" description="Helical" evidence="1">
    <location>
        <begin position="6"/>
        <end position="22"/>
    </location>
</feature>
<dbReference type="EMBL" id="FRBN01000014">
    <property type="protein sequence ID" value="SHL44562.1"/>
    <property type="molecule type" value="Genomic_DNA"/>
</dbReference>
<evidence type="ECO:0000313" key="2">
    <source>
        <dbReference type="EMBL" id="SHL44562.1"/>
    </source>
</evidence>
<dbReference type="AlphaFoldDB" id="A0A1M7AP82"/>
<proteinExistence type="predicted"/>
<organism evidence="2 3">
    <name type="scientific">Roseovarius marisflavi</name>
    <dbReference type="NCBI Taxonomy" id="1054996"/>
    <lineage>
        <taxon>Bacteria</taxon>
        <taxon>Pseudomonadati</taxon>
        <taxon>Pseudomonadota</taxon>
        <taxon>Alphaproteobacteria</taxon>
        <taxon>Rhodobacterales</taxon>
        <taxon>Roseobacteraceae</taxon>
        <taxon>Roseovarius</taxon>
    </lineage>
</organism>
<evidence type="ECO:0000256" key="1">
    <source>
        <dbReference type="SAM" id="Phobius"/>
    </source>
</evidence>
<accession>A0A1M7AP82</accession>
<keyword evidence="1" id="KW-0472">Membrane</keyword>
<protein>
    <submittedName>
        <fullName evidence="2">Uncharacterized protein</fullName>
    </submittedName>
</protein>
<dbReference type="Proteomes" id="UP000184191">
    <property type="component" value="Unassembled WGS sequence"/>
</dbReference>
<keyword evidence="1" id="KW-0812">Transmembrane</keyword>
<keyword evidence="1" id="KW-1133">Transmembrane helix</keyword>
<gene>
    <name evidence="2" type="ORF">SAMN05444414_11468</name>
</gene>
<name>A0A1M7AP82_9RHOB</name>
<reference evidence="3" key="1">
    <citation type="submission" date="2016-11" db="EMBL/GenBank/DDBJ databases">
        <authorList>
            <person name="Varghese N."/>
            <person name="Submissions S."/>
        </authorList>
    </citation>
    <scope>NUCLEOTIDE SEQUENCE [LARGE SCALE GENOMIC DNA]</scope>
    <source>
        <strain evidence="3">DSM 29327</strain>
    </source>
</reference>